<protein>
    <recommendedName>
        <fullName evidence="2">UPF0102 protein C5L14_22440</fullName>
    </recommendedName>
</protein>
<dbReference type="GO" id="GO:0003676">
    <property type="term" value="F:nucleic acid binding"/>
    <property type="evidence" value="ECO:0007669"/>
    <property type="project" value="InterPro"/>
</dbReference>
<dbReference type="Gene3D" id="3.40.1350.10">
    <property type="match status" value="1"/>
</dbReference>
<dbReference type="HAMAP" id="MF_00048">
    <property type="entry name" value="UPF0102"/>
    <property type="match status" value="1"/>
</dbReference>
<comment type="similarity">
    <text evidence="1 2">Belongs to the UPF0102 family.</text>
</comment>
<keyword evidence="4" id="KW-1185">Reference proteome</keyword>
<evidence type="ECO:0000256" key="2">
    <source>
        <dbReference type="HAMAP-Rule" id="MF_00048"/>
    </source>
</evidence>
<dbReference type="Proteomes" id="UP000237682">
    <property type="component" value="Unassembled WGS sequence"/>
</dbReference>
<dbReference type="SUPFAM" id="SSF52980">
    <property type="entry name" value="Restriction endonuclease-like"/>
    <property type="match status" value="1"/>
</dbReference>
<gene>
    <name evidence="3" type="ORF">C5L14_22440</name>
</gene>
<dbReference type="InterPro" id="IPR011335">
    <property type="entry name" value="Restrct_endonuc-II-like"/>
</dbReference>
<comment type="caution">
    <text evidence="3">The sequence shown here is derived from an EMBL/GenBank/DDBJ whole genome shotgun (WGS) entry which is preliminary data.</text>
</comment>
<dbReference type="AlphaFoldDB" id="A0A2S9Q792"/>
<organism evidence="3 4">
    <name type="scientific">Labrys okinawensis</name>
    <dbReference type="NCBI Taxonomy" id="346911"/>
    <lineage>
        <taxon>Bacteria</taxon>
        <taxon>Pseudomonadati</taxon>
        <taxon>Pseudomonadota</taxon>
        <taxon>Alphaproteobacteria</taxon>
        <taxon>Hyphomicrobiales</taxon>
        <taxon>Xanthobacteraceae</taxon>
        <taxon>Labrys</taxon>
    </lineage>
</organism>
<evidence type="ECO:0000313" key="3">
    <source>
        <dbReference type="EMBL" id="PRH85217.1"/>
    </source>
</evidence>
<dbReference type="PANTHER" id="PTHR34039:SF1">
    <property type="entry name" value="UPF0102 PROTEIN YRAN"/>
    <property type="match status" value="1"/>
</dbReference>
<dbReference type="Pfam" id="PF02021">
    <property type="entry name" value="UPF0102"/>
    <property type="match status" value="1"/>
</dbReference>
<dbReference type="EMBL" id="PUEJ01000009">
    <property type="protein sequence ID" value="PRH85217.1"/>
    <property type="molecule type" value="Genomic_DNA"/>
</dbReference>
<dbReference type="OrthoDB" id="9812968at2"/>
<dbReference type="PANTHER" id="PTHR34039">
    <property type="entry name" value="UPF0102 PROTEIN YRAN"/>
    <property type="match status" value="1"/>
</dbReference>
<accession>A0A2S9Q792</accession>
<dbReference type="NCBIfam" id="NF009151">
    <property type="entry name" value="PRK12497.1-5"/>
    <property type="match status" value="1"/>
</dbReference>
<name>A0A2S9Q792_9HYPH</name>
<dbReference type="RefSeq" id="WP_105864309.1">
    <property type="nucleotide sequence ID" value="NZ_PUEJ01000009.1"/>
</dbReference>
<sequence length="123" mass="13959">MSKLERQAAFRAGLNAETRAGWLLRLKGYRLLARRFKVPGGEIDLIARRGGTLVFVEVKARADVAVALEAITPGQQRRIATAARAWLARHPDQALLVQRFDAVFVTPRRWPRHQANWFEMDLG</sequence>
<dbReference type="InterPro" id="IPR011856">
    <property type="entry name" value="tRNA_endonuc-like_dom_sf"/>
</dbReference>
<dbReference type="InterPro" id="IPR003509">
    <property type="entry name" value="UPF0102_YraN-like"/>
</dbReference>
<evidence type="ECO:0000256" key="1">
    <source>
        <dbReference type="ARBA" id="ARBA00006738"/>
    </source>
</evidence>
<proteinExistence type="inferred from homology"/>
<evidence type="ECO:0000313" key="4">
    <source>
        <dbReference type="Proteomes" id="UP000237682"/>
    </source>
</evidence>
<reference evidence="3 4" key="1">
    <citation type="submission" date="2018-02" db="EMBL/GenBank/DDBJ databases">
        <title>Whole genome sequencing of endophytic bacterium.</title>
        <authorList>
            <person name="Eedara R."/>
            <person name="Podile A.R."/>
        </authorList>
    </citation>
    <scope>NUCLEOTIDE SEQUENCE [LARGE SCALE GENOMIC DNA]</scope>
    <source>
        <strain evidence="3 4">RP1T</strain>
    </source>
</reference>